<dbReference type="Gene3D" id="3.40.50.300">
    <property type="entry name" value="P-loop containing nucleotide triphosphate hydrolases"/>
    <property type="match status" value="1"/>
</dbReference>
<dbReference type="Proteomes" id="UP000261480">
    <property type="component" value="Unplaced"/>
</dbReference>
<reference evidence="4" key="1">
    <citation type="submission" date="2025-08" db="UniProtKB">
        <authorList>
            <consortium name="Ensembl"/>
        </authorList>
    </citation>
    <scope>IDENTIFICATION</scope>
</reference>
<name>A0A3B3XJS9_9TELE</name>
<dbReference type="AlphaFoldDB" id="A0A3B3XJS9"/>
<evidence type="ECO:0008006" key="6">
    <source>
        <dbReference type="Google" id="ProtNLM"/>
    </source>
</evidence>
<keyword evidence="1" id="KW-0813">Transport</keyword>
<dbReference type="GO" id="GO:0016020">
    <property type="term" value="C:membrane"/>
    <property type="evidence" value="ECO:0007669"/>
    <property type="project" value="InterPro"/>
</dbReference>
<feature type="region of interest" description="Disordered" evidence="3">
    <location>
        <begin position="177"/>
        <end position="203"/>
    </location>
</feature>
<dbReference type="Ensembl" id="ENSPMET00000023517.1">
    <property type="protein sequence ID" value="ENSPMEP00000015277.1"/>
    <property type="gene ID" value="ENSPMEG00000017813.1"/>
</dbReference>
<evidence type="ECO:0000256" key="2">
    <source>
        <dbReference type="ARBA" id="ARBA00022737"/>
    </source>
</evidence>
<feature type="compositionally biased region" description="Low complexity" evidence="3">
    <location>
        <begin position="83"/>
        <end position="99"/>
    </location>
</feature>
<dbReference type="GO" id="GO:0140359">
    <property type="term" value="F:ABC-type transporter activity"/>
    <property type="evidence" value="ECO:0007669"/>
    <property type="project" value="InterPro"/>
</dbReference>
<organism evidence="4 5">
    <name type="scientific">Poecilia mexicana</name>
    <dbReference type="NCBI Taxonomy" id="48701"/>
    <lineage>
        <taxon>Eukaryota</taxon>
        <taxon>Metazoa</taxon>
        <taxon>Chordata</taxon>
        <taxon>Craniata</taxon>
        <taxon>Vertebrata</taxon>
        <taxon>Euteleostomi</taxon>
        <taxon>Actinopterygii</taxon>
        <taxon>Neopterygii</taxon>
        <taxon>Teleostei</taxon>
        <taxon>Neoteleostei</taxon>
        <taxon>Acanthomorphata</taxon>
        <taxon>Ovalentaria</taxon>
        <taxon>Atherinomorphae</taxon>
        <taxon>Cyprinodontiformes</taxon>
        <taxon>Poeciliidae</taxon>
        <taxon>Poeciliinae</taxon>
        <taxon>Poecilia</taxon>
    </lineage>
</organism>
<feature type="region of interest" description="Disordered" evidence="3">
    <location>
        <begin position="76"/>
        <end position="99"/>
    </location>
</feature>
<keyword evidence="2" id="KW-0677">Repeat</keyword>
<dbReference type="GO" id="GO:0005319">
    <property type="term" value="F:lipid transporter activity"/>
    <property type="evidence" value="ECO:0007669"/>
    <property type="project" value="TreeGrafter"/>
</dbReference>
<sequence length="307" mass="33536">MPTAGVDPYARRAIWDLILKYKQGRTILLSTHHMDEADLLGDRIAIISHGKLKCCGTPLFLKSTYGDGYKLTLVKKQSEGQGSQPKSPSSSSPSSSLSPCSETRVTDFIQQFVATCLLVSDSNTELSYVLPSESVKKGCFERLFQALEQSLAGLALTSFGVMDTTLEEVFLKVSEEDQSLDNSDADMKSSPGAPETGPSLHNEKSEVELSNLVQCSRLSQSQLSLKSSSSVGSVRGDEGGLYADFFGDYCPLFENGQESDSASLRDLEGQGSFKLEGWWLKLSQFHGLIIKRLSCAQTSCQKFDQLH</sequence>
<dbReference type="InterPro" id="IPR026082">
    <property type="entry name" value="ABCA"/>
</dbReference>
<protein>
    <recommendedName>
        <fullName evidence="6">ABC transporter domain-containing protein</fullName>
    </recommendedName>
</protein>
<keyword evidence="5" id="KW-1185">Reference proteome</keyword>
<evidence type="ECO:0000256" key="1">
    <source>
        <dbReference type="ARBA" id="ARBA00022448"/>
    </source>
</evidence>
<dbReference type="PANTHER" id="PTHR19229">
    <property type="entry name" value="ATP-BINDING CASSETTE TRANSPORTER SUBFAMILY A ABCA"/>
    <property type="match status" value="1"/>
</dbReference>
<dbReference type="SUPFAM" id="SSF52540">
    <property type="entry name" value="P-loop containing nucleoside triphosphate hydrolases"/>
    <property type="match status" value="1"/>
</dbReference>
<reference evidence="4" key="2">
    <citation type="submission" date="2025-09" db="UniProtKB">
        <authorList>
            <consortium name="Ensembl"/>
        </authorList>
    </citation>
    <scope>IDENTIFICATION</scope>
</reference>
<evidence type="ECO:0000313" key="5">
    <source>
        <dbReference type="Proteomes" id="UP000261480"/>
    </source>
</evidence>
<dbReference type="PANTHER" id="PTHR19229:SF36">
    <property type="entry name" value="ATP-BINDING CASSETTE SUB-FAMILY A MEMBER 2"/>
    <property type="match status" value="1"/>
</dbReference>
<dbReference type="STRING" id="48701.ENSPMEP00000015277"/>
<evidence type="ECO:0000313" key="4">
    <source>
        <dbReference type="Ensembl" id="ENSPMEP00000015277.1"/>
    </source>
</evidence>
<accession>A0A3B3XJS9</accession>
<dbReference type="InterPro" id="IPR027417">
    <property type="entry name" value="P-loop_NTPase"/>
</dbReference>
<evidence type="ECO:0000256" key="3">
    <source>
        <dbReference type="SAM" id="MobiDB-lite"/>
    </source>
</evidence>
<proteinExistence type="predicted"/>